<dbReference type="AlphaFoldDB" id="A0A816Z328"/>
<evidence type="ECO:0000313" key="3">
    <source>
        <dbReference type="EMBL" id="CAF2186792.1"/>
    </source>
</evidence>
<feature type="domain" description="Integrase catalytic" evidence="2">
    <location>
        <begin position="338"/>
        <end position="506"/>
    </location>
</feature>
<comment type="caution">
    <text evidence="3">The sequence shown here is derived from an EMBL/GenBank/DDBJ whole genome shotgun (WGS) entry which is preliminary data.</text>
</comment>
<evidence type="ECO:0000313" key="4">
    <source>
        <dbReference type="Proteomes" id="UP000663887"/>
    </source>
</evidence>
<evidence type="ECO:0000256" key="1">
    <source>
        <dbReference type="SAM" id="MobiDB-lite"/>
    </source>
</evidence>
<accession>A0A816Z328</accession>
<feature type="compositionally biased region" description="Low complexity" evidence="1">
    <location>
        <begin position="616"/>
        <end position="629"/>
    </location>
</feature>
<name>A0A816Z328_9BILA</name>
<dbReference type="GO" id="GO:0015074">
    <property type="term" value="P:DNA integration"/>
    <property type="evidence" value="ECO:0007669"/>
    <property type="project" value="InterPro"/>
</dbReference>
<protein>
    <recommendedName>
        <fullName evidence="2">Integrase catalytic domain-containing protein</fullName>
    </recommendedName>
</protein>
<dbReference type="InterPro" id="IPR001584">
    <property type="entry name" value="Integrase_cat-core"/>
</dbReference>
<evidence type="ECO:0000259" key="2">
    <source>
        <dbReference type="PROSITE" id="PS50994"/>
    </source>
</evidence>
<dbReference type="Gene3D" id="3.30.420.10">
    <property type="entry name" value="Ribonuclease H-like superfamily/Ribonuclease H"/>
    <property type="match status" value="1"/>
</dbReference>
<dbReference type="GO" id="GO:0003676">
    <property type="term" value="F:nucleic acid binding"/>
    <property type="evidence" value="ECO:0007669"/>
    <property type="project" value="InterPro"/>
</dbReference>
<reference evidence="3" key="1">
    <citation type="submission" date="2021-02" db="EMBL/GenBank/DDBJ databases">
        <authorList>
            <person name="Nowell W R."/>
        </authorList>
    </citation>
    <scope>NUCLEOTIDE SEQUENCE</scope>
</reference>
<dbReference type="SUPFAM" id="SSF53098">
    <property type="entry name" value="Ribonuclease H-like"/>
    <property type="match status" value="1"/>
</dbReference>
<organism evidence="3 4">
    <name type="scientific">Rotaria magnacalcarata</name>
    <dbReference type="NCBI Taxonomy" id="392030"/>
    <lineage>
        <taxon>Eukaryota</taxon>
        <taxon>Metazoa</taxon>
        <taxon>Spiralia</taxon>
        <taxon>Gnathifera</taxon>
        <taxon>Rotifera</taxon>
        <taxon>Eurotatoria</taxon>
        <taxon>Bdelloidea</taxon>
        <taxon>Philodinida</taxon>
        <taxon>Philodinidae</taxon>
        <taxon>Rotaria</taxon>
    </lineage>
</organism>
<feature type="region of interest" description="Disordered" evidence="1">
    <location>
        <begin position="609"/>
        <end position="632"/>
    </location>
</feature>
<dbReference type="InterPro" id="IPR052160">
    <property type="entry name" value="Gypsy_RT_Integrase-like"/>
</dbReference>
<dbReference type="InterPro" id="IPR036397">
    <property type="entry name" value="RNaseH_sf"/>
</dbReference>
<dbReference type="Proteomes" id="UP000663887">
    <property type="component" value="Unassembled WGS sequence"/>
</dbReference>
<dbReference type="InterPro" id="IPR012337">
    <property type="entry name" value="RNaseH-like_sf"/>
</dbReference>
<dbReference type="PANTHER" id="PTHR47266">
    <property type="entry name" value="ENDONUCLEASE-RELATED"/>
    <property type="match status" value="1"/>
</dbReference>
<proteinExistence type="predicted"/>
<dbReference type="Gene3D" id="1.10.340.70">
    <property type="match status" value="1"/>
</dbReference>
<sequence length="752" mass="88253">MEQRFYKLLDNHILTLNRKFRNKFSIKQSLYDDIVLVLRDGWGDSQFKFWVRKNFKLIWNGSENIVYEIESNLPIVTYENLYVKIKECHEKTDHRGRDKTWIAVKKRHAWIPMYSVKIFVSQCDICSQRKVEAISHSLAEKLTDPYEFLNRLQMNVLDMQNMSDGEYKWILYMRDRFTKCSWAYPLKSNEMGPITEKLLQQYYFFVISQPLQSVDRREFATQKFSIRQPLYDDIILVLRDGWGDSQLKFWARKNFKLIWNGNEHILYEIESNLPIVIYENLYEKIKECHEKVGHRGRDKTWLEVKKQYAWIPMDSVKIFVSQCDICSKRNAEAFLGPLAEKPTDSYVYLNRLQMDLLDMQNISDGEYKWILYMRDQFTKFSWAYPLKSNEIGSIIEKLLQQYYFFKVSQALQCVQREEFAAQVIENLEEIWNNLKIIDDRVLNSYNHNSAEDGSNAPFKSVIYKWMVSNNRRDWSNCLLSVIHSMKNGAANVTNNKTPTEIVFHQNTNYNVEICQILSNHVCLDEENLPYNFIDELKKSTHLLNFVQNTNYSKDSLSSTPSNHALRAISKSSLSIQSSRLKYHASSNISISTKKRRRLISNSNEEINVFDEDKQSNDNNNNNNTNLINNHQQVQPKTNEIVYKTNMTKGQKLFTNTSYKHEYKVGDLVGVIVDKIETVNIELKVLVCKILSVELVAEDTNAYQLCTKACIISSRFQASDLLNLCNCNFVDLLTVDPTHLPKLTFNEACKSLS</sequence>
<dbReference type="InterPro" id="IPR041588">
    <property type="entry name" value="Integrase_H2C2"/>
</dbReference>
<dbReference type="Pfam" id="PF17921">
    <property type="entry name" value="Integrase_H2C2"/>
    <property type="match status" value="1"/>
</dbReference>
<dbReference type="PROSITE" id="PS50994">
    <property type="entry name" value="INTEGRASE"/>
    <property type="match status" value="1"/>
</dbReference>
<dbReference type="EMBL" id="CAJNRG010015915">
    <property type="protein sequence ID" value="CAF2186792.1"/>
    <property type="molecule type" value="Genomic_DNA"/>
</dbReference>
<gene>
    <name evidence="3" type="ORF">XDN619_LOCUS32065</name>
</gene>